<keyword evidence="4" id="KW-0804">Transcription</keyword>
<reference evidence="7 8" key="1">
    <citation type="submission" date="2023-12" db="EMBL/GenBank/DDBJ databases">
        <title>Description of an unclassified Opitutus bacterium of Verrucomicrobiota.</title>
        <authorList>
            <person name="Zhang D.-F."/>
        </authorList>
    </citation>
    <scope>NUCLEOTIDE SEQUENCE [LARGE SCALE GENOMIC DNA]</scope>
    <source>
        <strain evidence="7 8">WL0086</strain>
    </source>
</reference>
<dbReference type="PANTHER" id="PTHR43133:SF63">
    <property type="entry name" value="RNA POLYMERASE SIGMA FACTOR FECI-RELATED"/>
    <property type="match status" value="1"/>
</dbReference>
<dbReference type="InterPro" id="IPR013249">
    <property type="entry name" value="RNA_pol_sigma70_r4_t2"/>
</dbReference>
<dbReference type="PANTHER" id="PTHR43133">
    <property type="entry name" value="RNA POLYMERASE ECF-TYPE SIGMA FACTO"/>
    <property type="match status" value="1"/>
</dbReference>
<dbReference type="NCBIfam" id="TIGR02937">
    <property type="entry name" value="sigma70-ECF"/>
    <property type="match status" value="1"/>
</dbReference>
<dbReference type="InterPro" id="IPR014284">
    <property type="entry name" value="RNA_pol_sigma-70_dom"/>
</dbReference>
<dbReference type="RefSeq" id="WP_221031194.1">
    <property type="nucleotide sequence ID" value="NZ_CP139781.1"/>
</dbReference>
<sequence>MTPSDSKQAQWFSREVLVHEAALRSFLRRRYPSLPDIDDLVQESFLRVFKAHGSSPIHSVRAFLYTTARNLATDYFRRRQVVAIEGVAEVEDLAVHLDEVESIPDTVAKNQEVALLIQAIKTLPPRCRQVLTLRKIYGMSQRDIAERLGITEHTVEAHVGAGVRKCGEYLAGLGLP</sequence>
<evidence type="ECO:0000313" key="7">
    <source>
        <dbReference type="EMBL" id="WRQ86265.1"/>
    </source>
</evidence>
<dbReference type="Proteomes" id="UP000738431">
    <property type="component" value="Chromosome"/>
</dbReference>
<dbReference type="Gene3D" id="1.10.10.10">
    <property type="entry name" value="Winged helix-like DNA-binding domain superfamily/Winged helix DNA-binding domain"/>
    <property type="match status" value="1"/>
</dbReference>
<dbReference type="InterPro" id="IPR036388">
    <property type="entry name" value="WH-like_DNA-bd_sf"/>
</dbReference>
<dbReference type="InterPro" id="IPR039425">
    <property type="entry name" value="RNA_pol_sigma-70-like"/>
</dbReference>
<evidence type="ECO:0000256" key="4">
    <source>
        <dbReference type="ARBA" id="ARBA00023163"/>
    </source>
</evidence>
<dbReference type="SUPFAM" id="SSF88659">
    <property type="entry name" value="Sigma3 and sigma4 domains of RNA polymerase sigma factors"/>
    <property type="match status" value="1"/>
</dbReference>
<evidence type="ECO:0000256" key="3">
    <source>
        <dbReference type="ARBA" id="ARBA00023082"/>
    </source>
</evidence>
<dbReference type="SUPFAM" id="SSF88946">
    <property type="entry name" value="Sigma2 domain of RNA polymerase sigma factors"/>
    <property type="match status" value="1"/>
</dbReference>
<protein>
    <submittedName>
        <fullName evidence="7">RNA polymerase sigma factor</fullName>
    </submittedName>
</protein>
<dbReference type="Pfam" id="PF04542">
    <property type="entry name" value="Sigma70_r2"/>
    <property type="match status" value="1"/>
</dbReference>
<name>A0ABZ1C7H7_9BACT</name>
<organism evidence="7 8">
    <name type="scientific">Actomonas aquatica</name>
    <dbReference type="NCBI Taxonomy" id="2866162"/>
    <lineage>
        <taxon>Bacteria</taxon>
        <taxon>Pseudomonadati</taxon>
        <taxon>Verrucomicrobiota</taxon>
        <taxon>Opitutia</taxon>
        <taxon>Opitutales</taxon>
        <taxon>Opitutaceae</taxon>
        <taxon>Actomonas</taxon>
    </lineage>
</organism>
<gene>
    <name evidence="7" type="ORF">K1X11_015730</name>
</gene>
<dbReference type="InterPro" id="IPR007627">
    <property type="entry name" value="RNA_pol_sigma70_r2"/>
</dbReference>
<proteinExistence type="inferred from homology"/>
<keyword evidence="2" id="KW-0805">Transcription regulation</keyword>
<feature type="domain" description="RNA polymerase sigma-70 region 2" evidence="5">
    <location>
        <begin position="19"/>
        <end position="80"/>
    </location>
</feature>
<dbReference type="Gene3D" id="1.10.1740.10">
    <property type="match status" value="1"/>
</dbReference>
<dbReference type="CDD" id="cd06171">
    <property type="entry name" value="Sigma70_r4"/>
    <property type="match status" value="1"/>
</dbReference>
<comment type="similarity">
    <text evidence="1">Belongs to the sigma-70 factor family. ECF subfamily.</text>
</comment>
<keyword evidence="3" id="KW-0731">Sigma factor</keyword>
<evidence type="ECO:0000259" key="5">
    <source>
        <dbReference type="Pfam" id="PF04542"/>
    </source>
</evidence>
<feature type="domain" description="RNA polymerase sigma factor 70 region 4 type 2" evidence="6">
    <location>
        <begin position="116"/>
        <end position="166"/>
    </location>
</feature>
<keyword evidence="8" id="KW-1185">Reference proteome</keyword>
<dbReference type="Pfam" id="PF08281">
    <property type="entry name" value="Sigma70_r4_2"/>
    <property type="match status" value="1"/>
</dbReference>
<dbReference type="EMBL" id="CP139781">
    <property type="protein sequence ID" value="WRQ86265.1"/>
    <property type="molecule type" value="Genomic_DNA"/>
</dbReference>
<evidence type="ECO:0000256" key="2">
    <source>
        <dbReference type="ARBA" id="ARBA00023015"/>
    </source>
</evidence>
<evidence type="ECO:0000313" key="8">
    <source>
        <dbReference type="Proteomes" id="UP000738431"/>
    </source>
</evidence>
<evidence type="ECO:0000256" key="1">
    <source>
        <dbReference type="ARBA" id="ARBA00010641"/>
    </source>
</evidence>
<dbReference type="InterPro" id="IPR013325">
    <property type="entry name" value="RNA_pol_sigma_r2"/>
</dbReference>
<evidence type="ECO:0000259" key="6">
    <source>
        <dbReference type="Pfam" id="PF08281"/>
    </source>
</evidence>
<accession>A0ABZ1C7H7</accession>
<dbReference type="InterPro" id="IPR013324">
    <property type="entry name" value="RNA_pol_sigma_r3/r4-like"/>
</dbReference>